<dbReference type="Gene3D" id="3.90.79.10">
    <property type="entry name" value="Nucleoside Triphosphate Pyrophosphohydrolase"/>
    <property type="match status" value="1"/>
</dbReference>
<gene>
    <name evidence="3" type="ORF">H4219_002886</name>
</gene>
<dbReference type="GO" id="GO:0080041">
    <property type="term" value="F:ADP-ribose pyrophosphohydrolase activity"/>
    <property type="evidence" value="ECO:0007669"/>
    <property type="project" value="TreeGrafter"/>
</dbReference>
<dbReference type="GO" id="GO:0006753">
    <property type="term" value="P:nucleoside phosphate metabolic process"/>
    <property type="evidence" value="ECO:0007669"/>
    <property type="project" value="TreeGrafter"/>
</dbReference>
<dbReference type="SUPFAM" id="SSF55811">
    <property type="entry name" value="Nudix"/>
    <property type="match status" value="1"/>
</dbReference>
<reference evidence="3" key="1">
    <citation type="submission" date="2022-07" db="EMBL/GenBank/DDBJ databases">
        <title>Phylogenomic reconstructions and comparative analyses of Kickxellomycotina fungi.</title>
        <authorList>
            <person name="Reynolds N.K."/>
            <person name="Stajich J.E."/>
            <person name="Barry K."/>
            <person name="Grigoriev I.V."/>
            <person name="Crous P."/>
            <person name="Smith M.E."/>
        </authorList>
    </citation>
    <scope>NUCLEOTIDE SEQUENCE</scope>
    <source>
        <strain evidence="3">NBRC 100468</strain>
    </source>
</reference>
<comment type="caution">
    <text evidence="3">The sequence shown here is derived from an EMBL/GenBank/DDBJ whole genome shotgun (WGS) entry which is preliminary data.</text>
</comment>
<sequence>MAGSCQQKPGQQFGSTLYKGKEVDEAFISPTAARILGGHKSGLSCARSHPGLEKLGTKQPGVVYFATKFPMKNHNKDADSIFLERSNTRVPLKFDPSFTPPKDISLEQIIGLNPFKDWCNDLDRELESQRRRHSQIKSATAKNDIDIDIDVNDDADIVQINGITITSLVLFRNNKLGFVNLNVDGKWKKSQVSIPGSVFMRGGSVAVLLIVRPKGIEKSGYIPSYEDDDGYAVLTVQPRIPIARLSMAELPAGMLDDNSKFEGKAAAEIQEETGITIQQSDMVDLTGLMESHNQSGQPTATTLKARGLYPSAGGCDEFVRLFASVKEMDAEQIERLSGKTGLGVAEEGEQISLQLVPMKQLWCSSSDVKTLAALQLHDQLIRCGLL</sequence>
<dbReference type="EMBL" id="JANBPU010000056">
    <property type="protein sequence ID" value="KAJ1917998.1"/>
    <property type="molecule type" value="Genomic_DNA"/>
</dbReference>
<comment type="cofactor">
    <cofactor evidence="1">
        <name>Mg(2+)</name>
        <dbReference type="ChEBI" id="CHEBI:18420"/>
    </cofactor>
</comment>
<dbReference type="GO" id="GO:0080042">
    <property type="term" value="F:ADP-glucose pyrophosphohydrolase activity"/>
    <property type="evidence" value="ECO:0007669"/>
    <property type="project" value="TreeGrafter"/>
</dbReference>
<keyword evidence="2" id="KW-0378">Hydrolase</keyword>
<dbReference type="OrthoDB" id="10249920at2759"/>
<dbReference type="CDD" id="cd03424">
    <property type="entry name" value="NUDIX_ADPRase_Nudt5_UGPPase_Nudt14"/>
    <property type="match status" value="1"/>
</dbReference>
<dbReference type="Proteomes" id="UP001150538">
    <property type="component" value="Unassembled WGS sequence"/>
</dbReference>
<dbReference type="PANTHER" id="PTHR11839:SF18">
    <property type="entry name" value="NUDIX HYDROLASE DOMAIN-CONTAINING PROTEIN"/>
    <property type="match status" value="1"/>
</dbReference>
<dbReference type="AlphaFoldDB" id="A0A9W8DNK3"/>
<dbReference type="GO" id="GO:0019693">
    <property type="term" value="P:ribose phosphate metabolic process"/>
    <property type="evidence" value="ECO:0007669"/>
    <property type="project" value="TreeGrafter"/>
</dbReference>
<evidence type="ECO:0000313" key="3">
    <source>
        <dbReference type="EMBL" id="KAJ1917998.1"/>
    </source>
</evidence>
<protein>
    <recommendedName>
        <fullName evidence="5">Nudix hydrolase domain-containing protein</fullName>
    </recommendedName>
</protein>
<evidence type="ECO:0000313" key="4">
    <source>
        <dbReference type="Proteomes" id="UP001150538"/>
    </source>
</evidence>
<accession>A0A9W8DNK3</accession>
<keyword evidence="4" id="KW-1185">Reference proteome</keyword>
<dbReference type="PANTHER" id="PTHR11839">
    <property type="entry name" value="UDP/ADP-SUGAR PYROPHOSPHATASE"/>
    <property type="match status" value="1"/>
</dbReference>
<proteinExistence type="predicted"/>
<evidence type="ECO:0000256" key="2">
    <source>
        <dbReference type="ARBA" id="ARBA00022801"/>
    </source>
</evidence>
<evidence type="ECO:0008006" key="5">
    <source>
        <dbReference type="Google" id="ProtNLM"/>
    </source>
</evidence>
<name>A0A9W8DNK3_9FUNG</name>
<organism evidence="3 4">
    <name type="scientific">Mycoemilia scoparia</name>
    <dbReference type="NCBI Taxonomy" id="417184"/>
    <lineage>
        <taxon>Eukaryota</taxon>
        <taxon>Fungi</taxon>
        <taxon>Fungi incertae sedis</taxon>
        <taxon>Zoopagomycota</taxon>
        <taxon>Kickxellomycotina</taxon>
        <taxon>Kickxellomycetes</taxon>
        <taxon>Kickxellales</taxon>
        <taxon>Kickxellaceae</taxon>
        <taxon>Mycoemilia</taxon>
    </lineage>
</organism>
<dbReference type="InterPro" id="IPR015797">
    <property type="entry name" value="NUDIX_hydrolase-like_dom_sf"/>
</dbReference>
<evidence type="ECO:0000256" key="1">
    <source>
        <dbReference type="ARBA" id="ARBA00001946"/>
    </source>
</evidence>